<organism evidence="2 3">
    <name type="scientific">Ramularia collo-cygni</name>
    <dbReference type="NCBI Taxonomy" id="112498"/>
    <lineage>
        <taxon>Eukaryota</taxon>
        <taxon>Fungi</taxon>
        <taxon>Dikarya</taxon>
        <taxon>Ascomycota</taxon>
        <taxon>Pezizomycotina</taxon>
        <taxon>Dothideomycetes</taxon>
        <taxon>Dothideomycetidae</taxon>
        <taxon>Mycosphaerellales</taxon>
        <taxon>Mycosphaerellaceae</taxon>
        <taxon>Ramularia</taxon>
    </lineage>
</organism>
<dbReference type="Proteomes" id="UP000225277">
    <property type="component" value="Unassembled WGS sequence"/>
</dbReference>
<feature type="region of interest" description="Disordered" evidence="1">
    <location>
        <begin position="1"/>
        <end position="24"/>
    </location>
</feature>
<dbReference type="EMBL" id="FJUY01000015">
    <property type="protein sequence ID" value="CZT23162.1"/>
    <property type="molecule type" value="Genomic_DNA"/>
</dbReference>
<feature type="compositionally biased region" description="Basic and acidic residues" evidence="1">
    <location>
        <begin position="15"/>
        <end position="24"/>
    </location>
</feature>
<dbReference type="GeneID" id="35603952"/>
<sequence>MNHFSDNGSDASDNSWDHGPEASTREEQLQLIAEGLLPAGRWEDSAPWRFGLDPTETPLEFRARLAREFSEQFQEIELSPAEIIAMHEAIQGRESGGDLGGLDQLNVPDHSDTDSDISMGSTGEYIHEAPFRAVQSQAPNTAPPRPRYIIGEDGAALQLVDDRATSMLEPDMPAEPGRPGVTVVNSNAIRVLLHRTRTLAAQQSEYDGEQTLRNFHDMMLFVGVPRQVLQAIYFPRQSEQEMDEQWLNNEEDYYQNLRWEAIHMMESLLIDFHLSGANFERDYLQKMWAWDAADPAVAIRFREHCANACQLTDYMPRKLAIFGWFSQFPEEVMVSLDHLLSHHCQVVALKRRIRQARIDADQDPEEIPARFAAHPHELFGEANERGFQEEIVFGFETYPDGITEPLGGSAIFTPPSYSDQNEHVTKILAGFAVYLQRSIRTPEDFETERGYLINHTSIAQWTRGADQYLANNWQAWTQPQIDAVQAALNVALVMLQSGTADAALA</sequence>
<evidence type="ECO:0000256" key="1">
    <source>
        <dbReference type="SAM" id="MobiDB-lite"/>
    </source>
</evidence>
<evidence type="ECO:0000313" key="2">
    <source>
        <dbReference type="EMBL" id="CZT23162.1"/>
    </source>
</evidence>
<proteinExistence type="predicted"/>
<reference evidence="2 3" key="1">
    <citation type="submission" date="2016-03" db="EMBL/GenBank/DDBJ databases">
        <authorList>
            <person name="Ploux O."/>
        </authorList>
    </citation>
    <scope>NUCLEOTIDE SEQUENCE [LARGE SCALE GENOMIC DNA]</scope>
    <source>
        <strain evidence="2 3">URUG2</strain>
    </source>
</reference>
<dbReference type="AlphaFoldDB" id="A0A2D3VDM5"/>
<gene>
    <name evidence="2" type="ORF">RCC_08872</name>
</gene>
<feature type="compositionally biased region" description="Polar residues" evidence="1">
    <location>
        <begin position="1"/>
        <end position="14"/>
    </location>
</feature>
<name>A0A2D3VDM5_9PEZI</name>
<accession>A0A2D3VDM5</accession>
<evidence type="ECO:0000313" key="3">
    <source>
        <dbReference type="Proteomes" id="UP000225277"/>
    </source>
</evidence>
<dbReference type="RefSeq" id="XP_023629886.1">
    <property type="nucleotide sequence ID" value="XM_023774118.1"/>
</dbReference>
<keyword evidence="3" id="KW-1185">Reference proteome</keyword>
<protein>
    <submittedName>
        <fullName evidence="2">Uncharacterized protein</fullName>
    </submittedName>
</protein>